<comment type="caution">
    <text evidence="1">The sequence shown here is derived from an EMBL/GenBank/DDBJ whole genome shotgun (WGS) entry which is preliminary data.</text>
</comment>
<sequence>MIIDATNTTLLAYAVTTDPDPLQVSPASGNPSYGGLTIVVSNNTSQAIYCRQIQFTLPIGTLAQDLTNVTTGILTAATPSGNWQLTQTSDGVFTALPTAPQYEEITTDGLVFQIYNIVVNQQVGTFTLTVQETSSLDDSNWQIQTGTFDLAKFPYGFFFGDLAPSAPLVQYHESVDLTWTGSDGPIYTMFAGGHAYDVTDTRTWTSCRLTGDTTFLLQASLQQQGETVTAYQSTTVIVADPSLTATDLTVLTTSTLQGPVTVGTTAQQTSLTVNGTSTLGTTSTGPLTTAGATVTGNLNVNGPSTLNGTTVNGTLNGTNSASLNNLTANGLSALSGTVTLLGQGSVLFAGAGISGGVTFTTDGFLLAQVVPPSDKTKCSFATAAITTGGITFQVQGGTVGSFGSNWSKVMDFNPNVLTVPVQANVKCYFAVTQSSQNQVNSGVQFSWFPIGKGGYRDEPTFRMLTEEELADAPPPPIPPTFSAMPNGDEEASAAFVDRLAEALGAGLPDETRADLALLLRRL</sequence>
<reference evidence="2" key="1">
    <citation type="journal article" date="2019" name="Int. J. Syst. Evol. Microbiol.">
        <title>The Global Catalogue of Microorganisms (GCM) 10K type strain sequencing project: providing services to taxonomists for standard genome sequencing and annotation.</title>
        <authorList>
            <consortium name="The Broad Institute Genomics Platform"/>
            <consortium name="The Broad Institute Genome Sequencing Center for Infectious Disease"/>
            <person name="Wu L."/>
            <person name="Ma J."/>
        </authorList>
    </citation>
    <scope>NUCLEOTIDE SEQUENCE [LARGE SCALE GENOMIC DNA]</scope>
    <source>
        <strain evidence="2">CGMCC 1.15399</strain>
    </source>
</reference>
<protein>
    <submittedName>
        <fullName evidence="1">Uncharacterized protein</fullName>
    </submittedName>
</protein>
<evidence type="ECO:0000313" key="1">
    <source>
        <dbReference type="EMBL" id="MFD1538815.1"/>
    </source>
</evidence>
<organism evidence="1 2">
    <name type="scientific">Nonomuraea guangzhouensis</name>
    <dbReference type="NCBI Taxonomy" id="1291555"/>
    <lineage>
        <taxon>Bacteria</taxon>
        <taxon>Bacillati</taxon>
        <taxon>Actinomycetota</taxon>
        <taxon>Actinomycetes</taxon>
        <taxon>Streptosporangiales</taxon>
        <taxon>Streptosporangiaceae</taxon>
        <taxon>Nonomuraea</taxon>
    </lineage>
</organism>
<name>A0ABW4G8M4_9ACTN</name>
<evidence type="ECO:0000313" key="2">
    <source>
        <dbReference type="Proteomes" id="UP001597097"/>
    </source>
</evidence>
<dbReference type="RefSeq" id="WP_219530691.1">
    <property type="nucleotide sequence ID" value="NZ_JAHKRM010000009.1"/>
</dbReference>
<dbReference type="Proteomes" id="UP001597097">
    <property type="component" value="Unassembled WGS sequence"/>
</dbReference>
<gene>
    <name evidence="1" type="ORF">ACFSJ0_17290</name>
</gene>
<keyword evidence="2" id="KW-1185">Reference proteome</keyword>
<proteinExistence type="predicted"/>
<accession>A0ABW4G8M4</accession>
<dbReference type="EMBL" id="JBHUCM010000014">
    <property type="protein sequence ID" value="MFD1538815.1"/>
    <property type="molecule type" value="Genomic_DNA"/>
</dbReference>